<organism evidence="7 8">
    <name type="scientific">Pseudonocardia acidicola</name>
    <dbReference type="NCBI Taxonomy" id="2724939"/>
    <lineage>
        <taxon>Bacteria</taxon>
        <taxon>Bacillati</taxon>
        <taxon>Actinomycetota</taxon>
        <taxon>Actinomycetes</taxon>
        <taxon>Pseudonocardiales</taxon>
        <taxon>Pseudonocardiaceae</taxon>
        <taxon>Pseudonocardia</taxon>
    </lineage>
</organism>
<feature type="transmembrane region" description="Helical" evidence="6">
    <location>
        <begin position="181"/>
        <end position="201"/>
    </location>
</feature>
<keyword evidence="5 6" id="KW-0472">Membrane</keyword>
<feature type="transmembrane region" description="Helical" evidence="6">
    <location>
        <begin position="151"/>
        <end position="175"/>
    </location>
</feature>
<evidence type="ECO:0000256" key="1">
    <source>
        <dbReference type="ARBA" id="ARBA00004651"/>
    </source>
</evidence>
<feature type="transmembrane region" description="Helical" evidence="6">
    <location>
        <begin position="231"/>
        <end position="248"/>
    </location>
</feature>
<reference evidence="7 8" key="1">
    <citation type="submission" date="2020-04" db="EMBL/GenBank/DDBJ databases">
        <authorList>
            <person name="Klaysubun C."/>
            <person name="Duangmal K."/>
            <person name="Lipun K."/>
        </authorList>
    </citation>
    <scope>NUCLEOTIDE SEQUENCE [LARGE SCALE GENOMIC DNA]</scope>
    <source>
        <strain evidence="7 8">K10HN5</strain>
    </source>
</reference>
<evidence type="ECO:0000256" key="2">
    <source>
        <dbReference type="ARBA" id="ARBA00022475"/>
    </source>
</evidence>
<keyword evidence="8" id="KW-1185">Reference proteome</keyword>
<feature type="transmembrane region" description="Helical" evidence="6">
    <location>
        <begin position="345"/>
        <end position="364"/>
    </location>
</feature>
<dbReference type="PANTHER" id="PTHR30250">
    <property type="entry name" value="PST FAMILY PREDICTED COLANIC ACID TRANSPORTER"/>
    <property type="match status" value="1"/>
</dbReference>
<keyword evidence="3 6" id="KW-0812">Transmembrane</keyword>
<evidence type="ECO:0000313" key="7">
    <source>
        <dbReference type="EMBL" id="NMI01546.1"/>
    </source>
</evidence>
<evidence type="ECO:0008006" key="9">
    <source>
        <dbReference type="Google" id="ProtNLM"/>
    </source>
</evidence>
<dbReference type="PANTHER" id="PTHR30250:SF11">
    <property type="entry name" value="O-ANTIGEN TRANSPORTER-RELATED"/>
    <property type="match status" value="1"/>
</dbReference>
<dbReference type="Proteomes" id="UP000820669">
    <property type="component" value="Unassembled WGS sequence"/>
</dbReference>
<dbReference type="RefSeq" id="WP_169385002.1">
    <property type="nucleotide sequence ID" value="NZ_JAAXLA010000089.1"/>
</dbReference>
<sequence length="435" mass="43804">MASRVSTTRKTSTAAQVAASQIALAGSNYLVLALAARHVDAAGFAALSSYYLLINTVGRGLFAAVELETTRAIALTAATGAGDGVARRDAVRHTLTLLVGALVIVAASSPLLGRIIGSGVSAIGLLAVGALAMAASYLVRGPLAGHRRYGPYAATFWIEAGVGLAAAGALVATGVDTTTPWIATFALAPLVAALVLARAAARPHHAAAPAKPHETTAGRDEATGRGTRAELLWSAALLLAGQGVWNLAPVLVSARLADAPALAAGFVTVAVILRAPVLFFPSVQALLLPAITTMVGTGNDAAVRRVTRRLGTMLAAGGVVWVLLAVFVIPTVAHLVFGATITPPTWVLAVLAVSTVVGAGAQIVQAHLVVARRQSGVAMAWIAALAALVVAGLALAPPITAGALGQLAAAVIVVIILGLVRRRVISPGSTTRAPR</sequence>
<feature type="transmembrane region" description="Helical" evidence="6">
    <location>
        <begin position="401"/>
        <end position="420"/>
    </location>
</feature>
<proteinExistence type="predicted"/>
<gene>
    <name evidence="7" type="ORF">HF526_30245</name>
</gene>
<comment type="caution">
    <text evidence="7">The sequence shown here is derived from an EMBL/GenBank/DDBJ whole genome shotgun (WGS) entry which is preliminary data.</text>
</comment>
<evidence type="ECO:0000256" key="5">
    <source>
        <dbReference type="ARBA" id="ARBA00023136"/>
    </source>
</evidence>
<keyword evidence="4 6" id="KW-1133">Transmembrane helix</keyword>
<evidence type="ECO:0000256" key="6">
    <source>
        <dbReference type="SAM" id="Phobius"/>
    </source>
</evidence>
<feature type="transmembrane region" description="Helical" evidence="6">
    <location>
        <begin position="376"/>
        <end position="395"/>
    </location>
</feature>
<evidence type="ECO:0000256" key="4">
    <source>
        <dbReference type="ARBA" id="ARBA00022989"/>
    </source>
</evidence>
<feature type="transmembrane region" description="Helical" evidence="6">
    <location>
        <begin position="314"/>
        <end position="339"/>
    </location>
</feature>
<protein>
    <recommendedName>
        <fullName evidence="9">O-antigen/teichoic acid export membrane protein</fullName>
    </recommendedName>
</protein>
<keyword evidence="2" id="KW-1003">Cell membrane</keyword>
<evidence type="ECO:0000313" key="8">
    <source>
        <dbReference type="Proteomes" id="UP000820669"/>
    </source>
</evidence>
<dbReference type="EMBL" id="JAAXLA010000089">
    <property type="protein sequence ID" value="NMI01546.1"/>
    <property type="molecule type" value="Genomic_DNA"/>
</dbReference>
<feature type="transmembrane region" description="Helical" evidence="6">
    <location>
        <begin position="95"/>
        <end position="113"/>
    </location>
</feature>
<evidence type="ECO:0000256" key="3">
    <source>
        <dbReference type="ARBA" id="ARBA00022692"/>
    </source>
</evidence>
<accession>A0ABX1SIY7</accession>
<feature type="transmembrane region" description="Helical" evidence="6">
    <location>
        <begin position="260"/>
        <end position="280"/>
    </location>
</feature>
<feature type="transmembrane region" description="Helical" evidence="6">
    <location>
        <begin position="119"/>
        <end position="139"/>
    </location>
</feature>
<dbReference type="InterPro" id="IPR050833">
    <property type="entry name" value="Poly_Biosynth_Transport"/>
</dbReference>
<name>A0ABX1SIY7_9PSEU</name>
<comment type="subcellular location">
    <subcellularLocation>
        <location evidence="1">Cell membrane</location>
        <topology evidence="1">Multi-pass membrane protein</topology>
    </subcellularLocation>
</comment>